<dbReference type="InterPro" id="IPR027785">
    <property type="entry name" value="UvrD-like_helicase_C"/>
</dbReference>
<dbReference type="HAMAP" id="MF_01487">
    <property type="entry name" value="RecD"/>
    <property type="match status" value="1"/>
</dbReference>
<evidence type="ECO:0000256" key="2">
    <source>
        <dbReference type="ARBA" id="ARBA00022741"/>
    </source>
</evidence>
<dbReference type="GO" id="GO:0043139">
    <property type="term" value="F:5'-3' DNA helicase activity"/>
    <property type="evidence" value="ECO:0007669"/>
    <property type="project" value="UniProtKB-UniRule"/>
</dbReference>
<feature type="compositionally biased region" description="Pro residues" evidence="12">
    <location>
        <begin position="1"/>
        <end position="12"/>
    </location>
</feature>
<dbReference type="InterPro" id="IPR041851">
    <property type="entry name" value="RecD_N_sf"/>
</dbReference>
<dbReference type="GO" id="GO:0017116">
    <property type="term" value="F:single-stranded DNA helicase activity"/>
    <property type="evidence" value="ECO:0007669"/>
    <property type="project" value="TreeGrafter"/>
</dbReference>
<keyword evidence="16" id="KW-1185">Reference proteome</keyword>
<keyword evidence="9 11" id="KW-0234">DNA repair</keyword>
<dbReference type="EMBL" id="QJJS01000011">
    <property type="protein sequence ID" value="PXW94972.1"/>
    <property type="molecule type" value="Genomic_DNA"/>
</dbReference>
<dbReference type="CDD" id="cd17933">
    <property type="entry name" value="DEXSc_RecD-like"/>
    <property type="match status" value="1"/>
</dbReference>
<comment type="catalytic activity">
    <reaction evidence="11">
        <text>ATP + H2O = ADP + phosphate + H(+)</text>
        <dbReference type="Rhea" id="RHEA:13065"/>
        <dbReference type="ChEBI" id="CHEBI:15377"/>
        <dbReference type="ChEBI" id="CHEBI:15378"/>
        <dbReference type="ChEBI" id="CHEBI:30616"/>
        <dbReference type="ChEBI" id="CHEBI:43474"/>
        <dbReference type="ChEBI" id="CHEBI:456216"/>
        <dbReference type="EC" id="5.6.2.3"/>
    </reaction>
</comment>
<dbReference type="SUPFAM" id="SSF52540">
    <property type="entry name" value="P-loop containing nucleoside triphosphate hydrolases"/>
    <property type="match status" value="2"/>
</dbReference>
<evidence type="ECO:0000256" key="12">
    <source>
        <dbReference type="SAM" id="MobiDB-lite"/>
    </source>
</evidence>
<comment type="subunit">
    <text evidence="11">Heterotrimer of RecB, RecC and RecD. All subunits contribute to DNA-binding.</text>
</comment>
<dbReference type="CDD" id="cd18809">
    <property type="entry name" value="SF1_C_RecD"/>
    <property type="match status" value="1"/>
</dbReference>
<proteinExistence type="inferred from homology"/>
<evidence type="ECO:0000256" key="6">
    <source>
        <dbReference type="ARBA" id="ARBA00022839"/>
    </source>
</evidence>
<comment type="similarity">
    <text evidence="11">Belongs to the RecD family.</text>
</comment>
<dbReference type="GO" id="GO:0009338">
    <property type="term" value="C:exodeoxyribonuclease V complex"/>
    <property type="evidence" value="ECO:0007669"/>
    <property type="project" value="InterPro"/>
</dbReference>
<comment type="function">
    <text evidence="11">A helicase/nuclease that prepares dsDNA breaks (DSB) for recombinational DNA repair. Binds to DSBs and unwinds DNA via a highly rapid and processive ATP-dependent bidirectional helicase activity. Unwinds dsDNA until it encounters a Chi (crossover hotspot instigator) sequence from the 3' direction. Cuts ssDNA a few nucleotides 3' to the Chi site. The properties and activities of the enzyme are changed at Chi. The Chi-altered holoenzyme produces a long 3'-ssDNA overhang and facilitates RecA-binding to the ssDNA for homologous DNA recombination and repair. Holoenzyme degrades any linearized DNA that is unable to undergo homologous recombination. In the holoenzyme this subunit has ssDNA-dependent ATPase and 5'-3' helicase activity. When added to pre-assembled RecBC greatly stimulates nuclease activity and augments holoenzyme processivity. Negatively regulates the RecA-loading ability of RecBCD.</text>
</comment>
<keyword evidence="2 11" id="KW-0547">Nucleotide-binding</keyword>
<keyword evidence="1 11" id="KW-0540">Nuclease</keyword>
<dbReference type="Pfam" id="PF13538">
    <property type="entry name" value="UvrD_C_2"/>
    <property type="match status" value="1"/>
</dbReference>
<feature type="domain" description="RecBCD enzyme subunit RecD N-terminal" evidence="14">
    <location>
        <begin position="82"/>
        <end position="204"/>
    </location>
</feature>
<comment type="miscellaneous">
    <text evidence="11">In the RecBCD complex, RecB has a slow 3'-5' helicase, an exonuclease activity and loads RecA onto ssDNA, RecD has a fast 5'-3' helicase activity, while RecC stimulates the ATPase and processivity of the RecB helicase and contributes to recognition of the Chi site.</text>
</comment>
<protein>
    <recommendedName>
        <fullName evidence="11">RecBCD enzyme subunit RecD</fullName>
        <ecNumber evidence="11">5.6.2.3</ecNumber>
    </recommendedName>
    <alternativeName>
        <fullName evidence="11">DNA 5'-3' helicase subunit RecD</fullName>
    </alternativeName>
    <alternativeName>
        <fullName evidence="11">Exonuclease V subunit RecD</fullName>
        <shortName evidence="11">ExoV subunit RecD</shortName>
    </alternativeName>
    <alternativeName>
        <fullName evidence="11">Helicase/nuclease RecBCD subunit RecD</fullName>
    </alternativeName>
</protein>
<dbReference type="Gene3D" id="1.10.10.1020">
    <property type="entry name" value="RecBCD complex, subunit RecD, N-terminal domain"/>
    <property type="match status" value="1"/>
</dbReference>
<evidence type="ECO:0000256" key="3">
    <source>
        <dbReference type="ARBA" id="ARBA00022763"/>
    </source>
</evidence>
<dbReference type="EC" id="5.6.2.3" evidence="11"/>
<dbReference type="Gene3D" id="3.40.50.300">
    <property type="entry name" value="P-loop containing nucleotide triphosphate hydrolases"/>
    <property type="match status" value="2"/>
</dbReference>
<evidence type="ECO:0000313" key="15">
    <source>
        <dbReference type="EMBL" id="PXW94972.1"/>
    </source>
</evidence>
<dbReference type="GO" id="GO:0008854">
    <property type="term" value="F:exodeoxyribonuclease V activity"/>
    <property type="evidence" value="ECO:0007669"/>
    <property type="project" value="InterPro"/>
</dbReference>
<dbReference type="GO" id="GO:0016887">
    <property type="term" value="F:ATP hydrolysis activity"/>
    <property type="evidence" value="ECO:0007669"/>
    <property type="project" value="RHEA"/>
</dbReference>
<dbReference type="InterPro" id="IPR049550">
    <property type="entry name" value="RecD_N"/>
</dbReference>
<evidence type="ECO:0000256" key="4">
    <source>
        <dbReference type="ARBA" id="ARBA00022801"/>
    </source>
</evidence>
<comment type="caution">
    <text evidence="15">The sequence shown here is derived from an EMBL/GenBank/DDBJ whole genome shotgun (WGS) entry which is preliminary data.</text>
</comment>
<evidence type="ECO:0000256" key="10">
    <source>
        <dbReference type="ARBA" id="ARBA00023235"/>
    </source>
</evidence>
<evidence type="ECO:0000256" key="8">
    <source>
        <dbReference type="ARBA" id="ARBA00023125"/>
    </source>
</evidence>
<feature type="region of interest" description="Disordered" evidence="12">
    <location>
        <begin position="1"/>
        <end position="52"/>
    </location>
</feature>
<evidence type="ECO:0000256" key="9">
    <source>
        <dbReference type="ARBA" id="ARBA00023204"/>
    </source>
</evidence>
<dbReference type="Pfam" id="PF21185">
    <property type="entry name" value="RecD_N"/>
    <property type="match status" value="1"/>
</dbReference>
<accession>A0A318GY76</accession>
<keyword evidence="7 11" id="KW-0067">ATP-binding</keyword>
<dbReference type="InterPro" id="IPR006344">
    <property type="entry name" value="RecD"/>
</dbReference>
<organism evidence="15 16">
    <name type="scientific">Sphaerotilus hippei</name>
    <dbReference type="NCBI Taxonomy" id="744406"/>
    <lineage>
        <taxon>Bacteria</taxon>
        <taxon>Pseudomonadati</taxon>
        <taxon>Pseudomonadota</taxon>
        <taxon>Betaproteobacteria</taxon>
        <taxon>Burkholderiales</taxon>
        <taxon>Sphaerotilaceae</taxon>
        <taxon>Sphaerotilus</taxon>
    </lineage>
</organism>
<dbReference type="GO" id="GO:0000724">
    <property type="term" value="P:double-strand break repair via homologous recombination"/>
    <property type="evidence" value="ECO:0007669"/>
    <property type="project" value="UniProtKB-UniRule"/>
</dbReference>
<dbReference type="OrthoDB" id="9803432at2"/>
<keyword evidence="8 11" id="KW-0238">DNA-binding</keyword>
<name>A0A318GY76_9BURK</name>
<dbReference type="NCBIfam" id="TIGR01447">
    <property type="entry name" value="recD"/>
    <property type="match status" value="1"/>
</dbReference>
<keyword evidence="10 11" id="KW-0413">Isomerase</keyword>
<evidence type="ECO:0000256" key="11">
    <source>
        <dbReference type="HAMAP-Rule" id="MF_01487"/>
    </source>
</evidence>
<keyword evidence="4 11" id="KW-0378">Hydrolase</keyword>
<dbReference type="Pfam" id="PF13245">
    <property type="entry name" value="AAA_19"/>
    <property type="match status" value="1"/>
</dbReference>
<dbReference type="RefSeq" id="WP_110401218.1">
    <property type="nucleotide sequence ID" value="NZ_QJJS01000011.1"/>
</dbReference>
<dbReference type="InterPro" id="IPR050534">
    <property type="entry name" value="Coronavir_polyprotein_1ab"/>
</dbReference>
<keyword evidence="5 11" id="KW-0347">Helicase</keyword>
<dbReference type="AlphaFoldDB" id="A0A318GY76"/>
<dbReference type="GO" id="GO:0005524">
    <property type="term" value="F:ATP binding"/>
    <property type="evidence" value="ECO:0007669"/>
    <property type="project" value="UniProtKB-UniRule"/>
</dbReference>
<dbReference type="InterPro" id="IPR027417">
    <property type="entry name" value="P-loop_NTPase"/>
</dbReference>
<dbReference type="PANTHER" id="PTHR43788:SF6">
    <property type="entry name" value="DNA HELICASE B"/>
    <property type="match status" value="1"/>
</dbReference>
<feature type="domain" description="UvrD-like helicase C-terminal" evidence="13">
    <location>
        <begin position="691"/>
        <end position="738"/>
    </location>
</feature>
<evidence type="ECO:0000256" key="1">
    <source>
        <dbReference type="ARBA" id="ARBA00022722"/>
    </source>
</evidence>
<evidence type="ECO:0000259" key="13">
    <source>
        <dbReference type="Pfam" id="PF13538"/>
    </source>
</evidence>
<evidence type="ECO:0000256" key="5">
    <source>
        <dbReference type="ARBA" id="ARBA00022806"/>
    </source>
</evidence>
<gene>
    <name evidence="11" type="primary">recD</name>
    <name evidence="15" type="ORF">C7444_11155</name>
</gene>
<evidence type="ECO:0000259" key="14">
    <source>
        <dbReference type="Pfam" id="PF21185"/>
    </source>
</evidence>
<dbReference type="PANTHER" id="PTHR43788">
    <property type="entry name" value="DNA2/NAM7 HELICASE FAMILY MEMBER"/>
    <property type="match status" value="1"/>
</dbReference>
<keyword evidence="3 11" id="KW-0227">DNA damage</keyword>
<sequence length="772" mass="81469">MPPRQPPRPADPPLQASLFDAVVPRSPTEPTEPPAATSRERSGAAWPPPEAGPASGALPLVLPLPSVRDAAGLLAELSRWAEAGWLRLLDLAFARFVHEQAPRSEPVVLLAAALLAQLEGRGHTCLSLADLLDGRRAALIHWPAAGMGALEATLAALEGDVDRWSAALAASAAVDVDAPDGVSPSPAALGQAPLVWVPRGARLYLRRYWRDEQRVAAQVLQRVGAAAAAGEGEGADPIAHATAPAEVRRWLDLLFHAPPPAAPGDEALEPDWQRIACAVAWSGRLGLITGGPGTGKTYTVARLLVLLEALHPGPEPLRIALAAPTGKAAARLKQSIEAALGPLQAQVGSALDLSALVTRIGAARTLHALLGARPDTRRLARHAGHPLDVDVLVVDEASMVHLEMMAALLEALPSRARLVLLGDKDQLASVEAGAVLGDLCRQAQAGAYAEDTAARVLAWTGQVLPQPMRLKAGQRPSPLAQQTVMLRRSQRFGGPIGQLALAVNAGASVRAWQVLRGPGGSPSPVACWPVDRPVTRLALEGRDGAPGGYRTYAELLARGPQVPSAHGRDDPEVLHEAWVRSVLQAFERFRLLTAVREGDWGVGGLNRAVEAALIGAGLLQRGGEWYEGRPVMVTRNDAAQGVFNGDVGLTLRASPRVSAAGAGTRALRVYFLDGDQLRSVLASRLNQVETAFVMTVHKSQGSEFEHTVLVLPPRGAQVLTRELVYTGITRARRAFTLVAPEPALFDAALQRRTHRASGLPALLGTDDPATTA</sequence>
<keyword evidence="6 11" id="KW-0269">Exonuclease</keyword>
<dbReference type="Proteomes" id="UP000247811">
    <property type="component" value="Unassembled WGS sequence"/>
</dbReference>
<evidence type="ECO:0000256" key="7">
    <source>
        <dbReference type="ARBA" id="ARBA00022840"/>
    </source>
</evidence>
<dbReference type="GO" id="GO:0003677">
    <property type="term" value="F:DNA binding"/>
    <property type="evidence" value="ECO:0007669"/>
    <property type="project" value="UniProtKB-UniRule"/>
</dbReference>
<evidence type="ECO:0000313" key="16">
    <source>
        <dbReference type="Proteomes" id="UP000247811"/>
    </source>
</evidence>
<feature type="compositionally biased region" description="Low complexity" evidence="12">
    <location>
        <begin position="24"/>
        <end position="37"/>
    </location>
</feature>
<reference evidence="15 16" key="1">
    <citation type="submission" date="2018-05" db="EMBL/GenBank/DDBJ databases">
        <title>Genomic Encyclopedia of Type Strains, Phase IV (KMG-IV): sequencing the most valuable type-strain genomes for metagenomic binning, comparative biology and taxonomic classification.</title>
        <authorList>
            <person name="Goeker M."/>
        </authorList>
    </citation>
    <scope>NUCLEOTIDE SEQUENCE [LARGE SCALE GENOMIC DNA]</scope>
    <source>
        <strain evidence="15 16">DSM 566</strain>
    </source>
</reference>
<feature type="binding site" evidence="11">
    <location>
        <begin position="290"/>
        <end position="297"/>
    </location>
    <ligand>
        <name>ATP</name>
        <dbReference type="ChEBI" id="CHEBI:30616"/>
    </ligand>
</feature>